<name>A0A919RME3_9ACTN</name>
<gene>
    <name evidence="1" type="ORF">Ssi02_60930</name>
</gene>
<comment type="caution">
    <text evidence="1">The sequence shown here is derived from an EMBL/GenBank/DDBJ whole genome shotgun (WGS) entry which is preliminary data.</text>
</comment>
<protein>
    <submittedName>
        <fullName evidence="1">Uncharacterized protein</fullName>
    </submittedName>
</protein>
<keyword evidence="2" id="KW-1185">Reference proteome</keyword>
<proteinExistence type="predicted"/>
<accession>A0A919RME3</accession>
<evidence type="ECO:0000313" key="2">
    <source>
        <dbReference type="Proteomes" id="UP000606172"/>
    </source>
</evidence>
<dbReference type="EMBL" id="BOOW01000038">
    <property type="protein sequence ID" value="GII95862.1"/>
    <property type="molecule type" value="Genomic_DNA"/>
</dbReference>
<sequence length="102" mass="11488">MNEIITDRVAAKVRKQFGPHAERACFLIEETAARVFSQDRIKIGGAEAERLLAAVLIASAADIKRLPTVLRLTELDWRDLLVETRLACDNSKMLAKSYFDEL</sequence>
<reference evidence="1" key="1">
    <citation type="submission" date="2021-01" db="EMBL/GenBank/DDBJ databases">
        <title>Whole genome shotgun sequence of Sinosporangium siamense NBRC 109515.</title>
        <authorList>
            <person name="Komaki H."/>
            <person name="Tamura T."/>
        </authorList>
    </citation>
    <scope>NUCLEOTIDE SEQUENCE</scope>
    <source>
        <strain evidence="1">NBRC 109515</strain>
    </source>
</reference>
<evidence type="ECO:0000313" key="1">
    <source>
        <dbReference type="EMBL" id="GII95862.1"/>
    </source>
</evidence>
<dbReference type="AlphaFoldDB" id="A0A919RME3"/>
<dbReference type="RefSeq" id="WP_204030886.1">
    <property type="nucleotide sequence ID" value="NZ_BOOW01000038.1"/>
</dbReference>
<organism evidence="1 2">
    <name type="scientific">Sinosporangium siamense</name>
    <dbReference type="NCBI Taxonomy" id="1367973"/>
    <lineage>
        <taxon>Bacteria</taxon>
        <taxon>Bacillati</taxon>
        <taxon>Actinomycetota</taxon>
        <taxon>Actinomycetes</taxon>
        <taxon>Streptosporangiales</taxon>
        <taxon>Streptosporangiaceae</taxon>
        <taxon>Sinosporangium</taxon>
    </lineage>
</organism>
<dbReference type="Proteomes" id="UP000606172">
    <property type="component" value="Unassembled WGS sequence"/>
</dbReference>